<name>A0A3S4VDZ5_ACTVI</name>
<proteinExistence type="predicted"/>
<dbReference type="KEGG" id="avc:NCTC10951_01320"/>
<gene>
    <name evidence="1" type="ORF">NCTC10951_01320</name>
</gene>
<protein>
    <submittedName>
        <fullName evidence="1">Uncharacterized protein</fullName>
    </submittedName>
</protein>
<sequence>MFDDLVPYMVVVAMLLYVWVLAGGRKYPMTKRELERLHFRQAYSLSIDRMLSESPLDRDEVRRLRDSGRRNGRVRAVRYVKKWDPVPLEIAVEFVDRV</sequence>
<accession>A0A3S4VDZ5</accession>
<dbReference type="RefSeq" id="WP_126413934.1">
    <property type="nucleotide sequence ID" value="NZ_JASPER010000045.1"/>
</dbReference>
<dbReference type="EMBL" id="LR134477">
    <property type="protein sequence ID" value="VEI15744.1"/>
    <property type="molecule type" value="Genomic_DNA"/>
</dbReference>
<evidence type="ECO:0000313" key="1">
    <source>
        <dbReference type="EMBL" id="VEI15744.1"/>
    </source>
</evidence>
<dbReference type="AlphaFoldDB" id="A0A3S4VDZ5"/>
<evidence type="ECO:0000313" key="2">
    <source>
        <dbReference type="Proteomes" id="UP000268658"/>
    </source>
</evidence>
<reference evidence="1 2" key="1">
    <citation type="submission" date="2018-12" db="EMBL/GenBank/DDBJ databases">
        <authorList>
            <consortium name="Pathogen Informatics"/>
        </authorList>
    </citation>
    <scope>NUCLEOTIDE SEQUENCE [LARGE SCALE GENOMIC DNA]</scope>
    <source>
        <strain evidence="1 2">NCTC10951</strain>
    </source>
</reference>
<dbReference type="OrthoDB" id="3256678at2"/>
<organism evidence="1 2">
    <name type="scientific">Actinomyces viscosus</name>
    <dbReference type="NCBI Taxonomy" id="1656"/>
    <lineage>
        <taxon>Bacteria</taxon>
        <taxon>Bacillati</taxon>
        <taxon>Actinomycetota</taxon>
        <taxon>Actinomycetes</taxon>
        <taxon>Actinomycetales</taxon>
        <taxon>Actinomycetaceae</taxon>
        <taxon>Actinomyces</taxon>
    </lineage>
</organism>
<dbReference type="Proteomes" id="UP000268658">
    <property type="component" value="Chromosome"/>
</dbReference>